<evidence type="ECO:0000256" key="1">
    <source>
        <dbReference type="SAM" id="Phobius"/>
    </source>
</evidence>
<gene>
    <name evidence="2" type="ORF">SAMN05421508_10617</name>
</gene>
<keyword evidence="3" id="KW-1185">Reference proteome</keyword>
<organism evidence="2 3">
    <name type="scientific">Caenispirillum bisanense</name>
    <dbReference type="NCBI Taxonomy" id="414052"/>
    <lineage>
        <taxon>Bacteria</taxon>
        <taxon>Pseudomonadati</taxon>
        <taxon>Pseudomonadota</taxon>
        <taxon>Alphaproteobacteria</taxon>
        <taxon>Rhodospirillales</taxon>
        <taxon>Novispirillaceae</taxon>
        <taxon>Caenispirillum</taxon>
    </lineage>
</organism>
<keyword evidence="1" id="KW-0472">Membrane</keyword>
<evidence type="ECO:0008006" key="4">
    <source>
        <dbReference type="Google" id="ProtNLM"/>
    </source>
</evidence>
<dbReference type="AlphaFoldDB" id="A0A286GNJ7"/>
<dbReference type="EMBL" id="OCNJ01000006">
    <property type="protein sequence ID" value="SOD96639.1"/>
    <property type="molecule type" value="Genomic_DNA"/>
</dbReference>
<evidence type="ECO:0000313" key="3">
    <source>
        <dbReference type="Proteomes" id="UP000219621"/>
    </source>
</evidence>
<keyword evidence="1" id="KW-0812">Transmembrane</keyword>
<protein>
    <recommendedName>
        <fullName evidence="4">Haemolysin XhlA</fullName>
    </recommendedName>
</protein>
<name>A0A286GNJ7_9PROT</name>
<feature type="transmembrane region" description="Helical" evidence="1">
    <location>
        <begin position="59"/>
        <end position="78"/>
    </location>
</feature>
<keyword evidence="1" id="KW-1133">Transmembrane helix</keyword>
<accession>A0A286GNJ7</accession>
<dbReference type="RefSeq" id="WP_097279803.1">
    <property type="nucleotide sequence ID" value="NZ_OCNJ01000006.1"/>
</dbReference>
<proteinExistence type="predicted"/>
<reference evidence="2 3" key="1">
    <citation type="submission" date="2017-09" db="EMBL/GenBank/DDBJ databases">
        <authorList>
            <person name="Ehlers B."/>
            <person name="Leendertz F.H."/>
        </authorList>
    </citation>
    <scope>NUCLEOTIDE SEQUENCE [LARGE SCALE GENOMIC DNA]</scope>
    <source>
        <strain evidence="2 3">USBA 140</strain>
    </source>
</reference>
<sequence length="84" mass="9411">MTESNERLAALETDVRHIRLTVDKIAALTEKVVRLDERMIVHAEQLADLAPRVEALESWKWRLVGMATVIPIIVGIVARQIGLA</sequence>
<dbReference type="Proteomes" id="UP000219621">
    <property type="component" value="Unassembled WGS sequence"/>
</dbReference>
<evidence type="ECO:0000313" key="2">
    <source>
        <dbReference type="EMBL" id="SOD96639.1"/>
    </source>
</evidence>